<comment type="caution">
    <text evidence="1">The sequence shown here is derived from an EMBL/GenBank/DDBJ whole genome shotgun (WGS) entry which is preliminary data.</text>
</comment>
<reference evidence="1 2" key="1">
    <citation type="journal article" date="2019" name="Commun. Biol.">
        <title>The bagworm genome reveals a unique fibroin gene that provides high tensile strength.</title>
        <authorList>
            <person name="Kono N."/>
            <person name="Nakamura H."/>
            <person name="Ohtoshi R."/>
            <person name="Tomita M."/>
            <person name="Numata K."/>
            <person name="Arakawa K."/>
        </authorList>
    </citation>
    <scope>NUCLEOTIDE SEQUENCE [LARGE SCALE GENOMIC DNA]</scope>
</reference>
<dbReference type="EMBL" id="BGZK01001578">
    <property type="protein sequence ID" value="GBP82670.1"/>
    <property type="molecule type" value="Genomic_DNA"/>
</dbReference>
<sequence>MRATRDGMITAAYVHQQTRGVTTNSLSRKLTSGHPTSGLFGGEALGGFDSLPEAVRRHKRKTHGLRYDYAADDCPLIRAFGLSRMTLDMKRMFL</sequence>
<dbReference type="Proteomes" id="UP000299102">
    <property type="component" value="Unassembled WGS sequence"/>
</dbReference>
<dbReference type="AlphaFoldDB" id="A0A4C1Z4U6"/>
<gene>
    <name evidence="1" type="ORF">EVAR_60230_1</name>
</gene>
<organism evidence="1 2">
    <name type="scientific">Eumeta variegata</name>
    <name type="common">Bagworm moth</name>
    <name type="synonym">Eumeta japonica</name>
    <dbReference type="NCBI Taxonomy" id="151549"/>
    <lineage>
        <taxon>Eukaryota</taxon>
        <taxon>Metazoa</taxon>
        <taxon>Ecdysozoa</taxon>
        <taxon>Arthropoda</taxon>
        <taxon>Hexapoda</taxon>
        <taxon>Insecta</taxon>
        <taxon>Pterygota</taxon>
        <taxon>Neoptera</taxon>
        <taxon>Endopterygota</taxon>
        <taxon>Lepidoptera</taxon>
        <taxon>Glossata</taxon>
        <taxon>Ditrysia</taxon>
        <taxon>Tineoidea</taxon>
        <taxon>Psychidae</taxon>
        <taxon>Oiketicinae</taxon>
        <taxon>Eumeta</taxon>
    </lineage>
</organism>
<evidence type="ECO:0000313" key="2">
    <source>
        <dbReference type="Proteomes" id="UP000299102"/>
    </source>
</evidence>
<keyword evidence="2" id="KW-1185">Reference proteome</keyword>
<name>A0A4C1Z4U6_EUMVA</name>
<proteinExistence type="predicted"/>
<evidence type="ECO:0000313" key="1">
    <source>
        <dbReference type="EMBL" id="GBP82670.1"/>
    </source>
</evidence>
<protein>
    <submittedName>
        <fullName evidence="1">Uncharacterized protein</fullName>
    </submittedName>
</protein>
<accession>A0A4C1Z4U6</accession>